<accession>A0ACD4R615</accession>
<evidence type="ECO:0000313" key="2">
    <source>
        <dbReference type="Proteomes" id="UP001226091"/>
    </source>
</evidence>
<name>A0ACD4R615_9BACI</name>
<reference evidence="2" key="1">
    <citation type="journal article" date="2025" name="Aquaculture">
        <title>Assessment of the bioflocculant production and safety properties of Metabacillus hrfriensis sp. nov. based on phenotypic and whole-genome sequencing analysis.</title>
        <authorList>
            <person name="Zhang R."/>
            <person name="Zhao Z."/>
            <person name="Luo L."/>
            <person name="Wang S."/>
            <person name="Guo K."/>
            <person name="Xu W."/>
        </authorList>
    </citation>
    <scope>NUCLEOTIDE SEQUENCE [LARGE SCALE GENOMIC DNA]</scope>
    <source>
        <strain evidence="2">CT-WN-B3</strain>
    </source>
</reference>
<keyword evidence="2" id="KW-1185">Reference proteome</keyword>
<evidence type="ECO:0000313" key="1">
    <source>
        <dbReference type="EMBL" id="WHZ55905.1"/>
    </source>
</evidence>
<protein>
    <submittedName>
        <fullName evidence="1">Class D beta-lactamase</fullName>
        <ecNumber evidence="1">3.5.2.6</ecNumber>
    </submittedName>
</protein>
<sequence>MKKMMMFLLSILLVCLTGSPVSAESPKPENLQVAELFKGKQGTIVVKNLKTDKIYVYNKKRSNERLTPESTFKVPNALIGLKTGAVKDEYEVKRWDGTIREIEDWNRDHTLASGMRFSVIWYYQSMARDIGSDAMQENIDLLNYGNRDIGGGIDRFWLDSSLKISAQEQIGFFENLVEETLPFDKQQMRTVKRIMINEEADSYVLHGKTGTRLSDLGLGWYVGYAETEKAEWVFAANLDGSGSEAKNITIEVLKQLNIINK</sequence>
<proteinExistence type="predicted"/>
<organism evidence="1 2">
    <name type="scientific">Metabacillus hrfriensis</name>
    <dbReference type="NCBI Taxonomy" id="3048891"/>
    <lineage>
        <taxon>Bacteria</taxon>
        <taxon>Bacillati</taxon>
        <taxon>Bacillota</taxon>
        <taxon>Bacilli</taxon>
        <taxon>Bacillales</taxon>
        <taxon>Bacillaceae</taxon>
        <taxon>Metabacillus</taxon>
    </lineage>
</organism>
<dbReference type="EC" id="3.5.2.6" evidence="1"/>
<keyword evidence="1" id="KW-0378">Hydrolase</keyword>
<gene>
    <name evidence="1" type="primary">blaOXA</name>
    <name evidence="1" type="ORF">QLQ22_14400</name>
</gene>
<dbReference type="EMBL" id="CP126116">
    <property type="protein sequence ID" value="WHZ55905.1"/>
    <property type="molecule type" value="Genomic_DNA"/>
</dbReference>
<dbReference type="Proteomes" id="UP001226091">
    <property type="component" value="Chromosome"/>
</dbReference>